<evidence type="ECO:0000313" key="2">
    <source>
        <dbReference type="Proteomes" id="UP000230842"/>
    </source>
</evidence>
<dbReference type="AlphaFoldDB" id="A0A2M9BH53"/>
<organism evidence="1 2">
    <name type="scientific">Mumia flava</name>
    <dbReference type="NCBI Taxonomy" id="1348852"/>
    <lineage>
        <taxon>Bacteria</taxon>
        <taxon>Bacillati</taxon>
        <taxon>Actinomycetota</taxon>
        <taxon>Actinomycetes</taxon>
        <taxon>Propionibacteriales</taxon>
        <taxon>Nocardioidaceae</taxon>
        <taxon>Mumia</taxon>
    </lineage>
</organism>
<evidence type="ECO:0000313" key="1">
    <source>
        <dbReference type="EMBL" id="PJJ57285.1"/>
    </source>
</evidence>
<dbReference type="SUPFAM" id="SSF47240">
    <property type="entry name" value="Ferritin-like"/>
    <property type="match status" value="1"/>
</dbReference>
<sequence length="315" mass="35285">MTVTETRHAHTDAERIAAQREESGRRLLRSAATLSYDPLVDLDWDAPLDPDRFYVPPHRISLYGTPLWDSMSLEQRIDLSRYELASVASMGIWFETILMQMLIRRTYDADPTSANVQFSYTEIGDECRHSVMFGKLIDKVGARYYRPGTLLHAGGRFLKTTSNGAMCFAGALFVEEILDQLQREAAADESLQPLVRGVSHVHVVEEARHMRFAREEAAIEYAAQGPVTKRRSRFVIAAAAYLSSVHLIHPRAYADAGLDPKHAWKVARANPHARATRAWAARRVRASLEDIDMIGGPSATLWRRAGLLDDVEAAA</sequence>
<protein>
    <submittedName>
        <fullName evidence="1">Para-aminobenzoate N-oxygenase AurF</fullName>
    </submittedName>
</protein>
<proteinExistence type="predicted"/>
<dbReference type="InterPro" id="IPR025859">
    <property type="entry name" value="AurF/CmlI"/>
</dbReference>
<comment type="caution">
    <text evidence="1">The sequence shown here is derived from an EMBL/GenBank/DDBJ whole genome shotgun (WGS) entry which is preliminary data.</text>
</comment>
<accession>A0A2M9BH53</accession>
<name>A0A2M9BH53_9ACTN</name>
<dbReference type="Proteomes" id="UP000230842">
    <property type="component" value="Unassembled WGS sequence"/>
</dbReference>
<reference evidence="1 2" key="1">
    <citation type="submission" date="2017-11" db="EMBL/GenBank/DDBJ databases">
        <title>Genomic Encyclopedia of Archaeal and Bacterial Type Strains, Phase II (KMG-II): From Individual Species to Whole Genera.</title>
        <authorList>
            <person name="Goeker M."/>
        </authorList>
    </citation>
    <scope>NUCLEOTIDE SEQUENCE [LARGE SCALE GENOMIC DNA]</scope>
    <source>
        <strain evidence="1 2">DSM 27763</strain>
    </source>
</reference>
<dbReference type="Pfam" id="PF11583">
    <property type="entry name" value="AurF"/>
    <property type="match status" value="1"/>
</dbReference>
<dbReference type="Gene3D" id="1.10.620.20">
    <property type="entry name" value="Ribonucleotide Reductase, subunit A"/>
    <property type="match status" value="1"/>
</dbReference>
<dbReference type="GO" id="GO:0016491">
    <property type="term" value="F:oxidoreductase activity"/>
    <property type="evidence" value="ECO:0007669"/>
    <property type="project" value="InterPro"/>
</dbReference>
<dbReference type="OrthoDB" id="786532at2"/>
<dbReference type="RefSeq" id="WP_100414620.1">
    <property type="nucleotide sequence ID" value="NZ_PGEZ01000001.1"/>
</dbReference>
<dbReference type="InterPro" id="IPR009078">
    <property type="entry name" value="Ferritin-like_SF"/>
</dbReference>
<dbReference type="EMBL" id="PGEZ01000001">
    <property type="protein sequence ID" value="PJJ57285.1"/>
    <property type="molecule type" value="Genomic_DNA"/>
</dbReference>
<keyword evidence="2" id="KW-1185">Reference proteome</keyword>
<dbReference type="InterPro" id="IPR012348">
    <property type="entry name" value="RNR-like"/>
</dbReference>
<gene>
    <name evidence="1" type="ORF">CLV56_1512</name>
</gene>